<dbReference type="Gene3D" id="3.10.129.10">
    <property type="entry name" value="Hotdog Thioesterase"/>
    <property type="match status" value="1"/>
</dbReference>
<evidence type="ECO:0000313" key="2">
    <source>
        <dbReference type="Proteomes" id="UP000198916"/>
    </source>
</evidence>
<gene>
    <name evidence="1" type="ORF">SAMN05421740_108169</name>
</gene>
<dbReference type="InterPro" id="IPR029069">
    <property type="entry name" value="HotDog_dom_sf"/>
</dbReference>
<dbReference type="STRING" id="332977.SAMN05421740_108169"/>
<reference evidence="2" key="1">
    <citation type="submission" date="2016-10" db="EMBL/GenBank/DDBJ databases">
        <authorList>
            <person name="Varghese N."/>
            <person name="Submissions S."/>
        </authorList>
    </citation>
    <scope>NUCLEOTIDE SEQUENCE [LARGE SCALE GENOMIC DNA]</scope>
    <source>
        <strain evidence="2">Jip14</strain>
    </source>
</reference>
<accession>A0A1H7S978</accession>
<dbReference type="AlphaFoldDB" id="A0A1H7S978"/>
<dbReference type="Pfam" id="PF22817">
    <property type="entry name" value="ApeP-like"/>
    <property type="match status" value="1"/>
</dbReference>
<dbReference type="OrthoDB" id="2922403at2"/>
<keyword evidence="2" id="KW-1185">Reference proteome</keyword>
<dbReference type="InterPro" id="IPR016776">
    <property type="entry name" value="ApeP-like_dehydratase"/>
</dbReference>
<proteinExistence type="predicted"/>
<sequence length="145" mass="16059">MSLVSSKEAIGKLIPQQLPFVLVDKLIEHGTDHIISGFEVPAQHVLVASDGRLTEAGVIEHFAQTIALHQGYDYFLRNLTPPTGYIGSIKNFEIYQLPRVGDELRTTIKILQRLFGVTMVSGEVTCREQLIAIGEMRTVIAKELG</sequence>
<dbReference type="RefSeq" id="WP_090607588.1">
    <property type="nucleotide sequence ID" value="NZ_FNZR01000008.1"/>
</dbReference>
<dbReference type="Proteomes" id="UP000198916">
    <property type="component" value="Unassembled WGS sequence"/>
</dbReference>
<name>A0A1H7S978_9SPHI</name>
<evidence type="ECO:0000313" key="1">
    <source>
        <dbReference type="EMBL" id="SEL69172.1"/>
    </source>
</evidence>
<protein>
    <submittedName>
        <fullName evidence="1">3-hydroxymyristoyl/3-hydroxydecanoyl-(Acyl carrier protein) dehydratase</fullName>
    </submittedName>
</protein>
<organism evidence="1 2">
    <name type="scientific">Parapedobacter koreensis</name>
    <dbReference type="NCBI Taxonomy" id="332977"/>
    <lineage>
        <taxon>Bacteria</taxon>
        <taxon>Pseudomonadati</taxon>
        <taxon>Bacteroidota</taxon>
        <taxon>Sphingobacteriia</taxon>
        <taxon>Sphingobacteriales</taxon>
        <taxon>Sphingobacteriaceae</taxon>
        <taxon>Parapedobacter</taxon>
    </lineage>
</organism>
<dbReference type="SUPFAM" id="SSF54637">
    <property type="entry name" value="Thioesterase/thiol ester dehydrase-isomerase"/>
    <property type="match status" value="1"/>
</dbReference>
<dbReference type="EMBL" id="FNZR01000008">
    <property type="protein sequence ID" value="SEL69172.1"/>
    <property type="molecule type" value="Genomic_DNA"/>
</dbReference>